<dbReference type="Proteomes" id="UP000191160">
    <property type="component" value="Unassembled WGS sequence"/>
</dbReference>
<name>A0A1T1GRJ4_9GAMM</name>
<proteinExistence type="predicted"/>
<protein>
    <submittedName>
        <fullName evidence="1">Uncharacterized protein</fullName>
    </submittedName>
</protein>
<gene>
    <name evidence="1" type="ORF">B1202_14060</name>
</gene>
<comment type="caution">
    <text evidence="1">The sequence shown here is derived from an EMBL/GenBank/DDBJ whole genome shotgun (WGS) entry which is preliminary data.</text>
</comment>
<evidence type="ECO:0000313" key="1">
    <source>
        <dbReference type="EMBL" id="OOV80232.1"/>
    </source>
</evidence>
<dbReference type="EMBL" id="MVKX01000010">
    <property type="protein sequence ID" value="OOV80232.1"/>
    <property type="molecule type" value="Genomic_DNA"/>
</dbReference>
<accession>A0A1T1GRJ4</accession>
<evidence type="ECO:0000313" key="2">
    <source>
        <dbReference type="Proteomes" id="UP000191160"/>
    </source>
</evidence>
<keyword evidence="2" id="KW-1185">Reference proteome</keyword>
<dbReference type="AlphaFoldDB" id="A0A1T1GRJ4"/>
<reference evidence="1 2" key="1">
    <citation type="submission" date="2017-02" db="EMBL/GenBank/DDBJ databases">
        <title>Acinetobacter sp. ANC 4945, whole genome shotgun sequencing project.</title>
        <authorList>
            <person name="Radolfova-Krizova L."/>
            <person name="Al Atrouni A."/>
            <person name="Nemec A."/>
        </authorList>
    </citation>
    <scope>NUCLEOTIDE SEQUENCE [LARGE SCALE GENOMIC DNA]</scope>
    <source>
        <strain evidence="1 2">ANC 4945</strain>
    </source>
</reference>
<dbReference type="RefSeq" id="WP_078191237.1">
    <property type="nucleotide sequence ID" value="NZ_JAMCOZ010000016.1"/>
</dbReference>
<organism evidence="1 2">
    <name type="scientific">Acinetobacter amyesii</name>
    <dbReference type="NCBI Taxonomy" id="2942470"/>
    <lineage>
        <taxon>Bacteria</taxon>
        <taxon>Pseudomonadati</taxon>
        <taxon>Pseudomonadota</taxon>
        <taxon>Gammaproteobacteria</taxon>
        <taxon>Moraxellales</taxon>
        <taxon>Moraxellaceae</taxon>
        <taxon>Acinetobacter</taxon>
    </lineage>
</organism>
<sequence length="284" mass="33860">MNIKILDSQHFDSKMNMHLQQYLIEHHLPKIGFYHVVAKKGDTIIALGMLYSNHVHPHRDYILFHEVQNDLEANLFIKLINNLEKKSKTRRLQLILNSRNNSLRELFESHRFYIARTTYLIELTEITEIYTDIKRIKTKKLNQMSKEEWQELKKLFHKNYRRFHEGVNVLAQEFSPDLLFEYLKNINIMESTILLNQHSQLCAYFLIGGSDENSIEVAYLGGMDEDHMDDYLFFFQNELSTLLKKFKTVYFEADDSDDYFSALMQKLNCDLSDSYYTLIKDLEE</sequence>